<dbReference type="GO" id="GO:0006310">
    <property type="term" value="P:DNA recombination"/>
    <property type="evidence" value="ECO:0007669"/>
    <property type="project" value="InterPro"/>
</dbReference>
<dbReference type="AlphaFoldDB" id="A0A3L9DQB6"/>
<reference evidence="2 3" key="1">
    <citation type="submission" date="2018-10" db="EMBL/GenBank/DDBJ databases">
        <title>Streptococcus hillyeri sp. nov., isolated from equine tracheal sample.</title>
        <authorList>
            <person name="Macfadyen A.C."/>
            <person name="Waller A."/>
            <person name="Paterson G.K."/>
        </authorList>
    </citation>
    <scope>NUCLEOTIDE SEQUENCE [LARGE SCALE GENOMIC DNA]</scope>
    <source>
        <strain evidence="2 3">28462</strain>
    </source>
</reference>
<comment type="caution">
    <text evidence="2">The sequence shown here is derived from an EMBL/GenBank/DDBJ whole genome shotgun (WGS) entry which is preliminary data.</text>
</comment>
<dbReference type="GO" id="GO:0003677">
    <property type="term" value="F:DNA binding"/>
    <property type="evidence" value="ECO:0007669"/>
    <property type="project" value="InterPro"/>
</dbReference>
<dbReference type="InterPro" id="IPR018330">
    <property type="entry name" value="RecT_fam"/>
</dbReference>
<dbReference type="EMBL" id="RCVM01000010">
    <property type="protein sequence ID" value="RLY03105.1"/>
    <property type="molecule type" value="Genomic_DNA"/>
</dbReference>
<keyword evidence="3" id="KW-1185">Reference proteome</keyword>
<dbReference type="Pfam" id="PF03837">
    <property type="entry name" value="RecT"/>
    <property type="match status" value="1"/>
</dbReference>
<proteinExistence type="predicted"/>
<evidence type="ECO:0000313" key="2">
    <source>
        <dbReference type="EMBL" id="RLY03105.1"/>
    </source>
</evidence>
<dbReference type="OrthoDB" id="7889018at2"/>
<gene>
    <name evidence="2" type="primary">bet</name>
    <name evidence="2" type="ORF">EAF07_06070</name>
</gene>
<evidence type="ECO:0000313" key="3">
    <source>
        <dbReference type="Proteomes" id="UP000279194"/>
    </source>
</evidence>
<feature type="region of interest" description="Disordered" evidence="1">
    <location>
        <begin position="241"/>
        <end position="282"/>
    </location>
</feature>
<dbReference type="NCBIfam" id="TIGR01913">
    <property type="entry name" value="bet_lambda"/>
    <property type="match status" value="1"/>
</dbReference>
<dbReference type="RefSeq" id="WP_121835674.1">
    <property type="nucleotide sequence ID" value="NZ_RCVM01000010.1"/>
</dbReference>
<evidence type="ECO:0000256" key="1">
    <source>
        <dbReference type="SAM" id="MobiDB-lite"/>
    </source>
</evidence>
<protein>
    <submittedName>
        <fullName evidence="2">Phage recombination protein Bet</fullName>
    </submittedName>
</protein>
<dbReference type="Proteomes" id="UP000279194">
    <property type="component" value="Unassembled WGS sequence"/>
</dbReference>
<sequence>MTNNQLVETKGDFLTNPQLLNSGIIRKYLDPQGKASDEELAYFIAQAKAQNLNPFTKEIYFIKYGNQPAQVVTAKSAFEKKADSHPQFDGKEASVIYLMDGEIKYSKGAFIPKGAEILGGWAKVYRKDRTYPTETEVSFEEYDNSKIRARVKELTQQGKDVTYPVMNSYGKPIGENNWDTMPCVMIRKVALVSAYREAFPAELGASYEADEIQLDNTPKDVTPQETREDVMARKMAQIEQMKQEQLNKPAEKINAEEVPLYGTNNDDSEAVQGELLDEELEY</sequence>
<accession>A0A3L9DQB6</accession>
<organism evidence="2 3">
    <name type="scientific">Streptococcus hillyeri</name>
    <dbReference type="NCBI Taxonomy" id="2282420"/>
    <lineage>
        <taxon>Bacteria</taxon>
        <taxon>Bacillati</taxon>
        <taxon>Bacillota</taxon>
        <taxon>Bacilli</taxon>
        <taxon>Lactobacillales</taxon>
        <taxon>Streptococcaceae</taxon>
        <taxon>Streptococcus</taxon>
    </lineage>
</organism>
<name>A0A3L9DQB6_9STRE</name>
<dbReference type="InterPro" id="IPR010183">
    <property type="entry name" value="Phage_lambda_Bet"/>
</dbReference>